<dbReference type="PROSITE" id="PS51900">
    <property type="entry name" value="CB"/>
    <property type="match status" value="1"/>
</dbReference>
<dbReference type="GO" id="GO:0006310">
    <property type="term" value="P:DNA recombination"/>
    <property type="evidence" value="ECO:0007669"/>
    <property type="project" value="UniProtKB-KW"/>
</dbReference>
<feature type="domain" description="Core-binding (CB)" evidence="7">
    <location>
        <begin position="17"/>
        <end position="105"/>
    </location>
</feature>
<dbReference type="InterPro" id="IPR044068">
    <property type="entry name" value="CB"/>
</dbReference>
<dbReference type="InterPro" id="IPR050090">
    <property type="entry name" value="Tyrosine_recombinase_XerCD"/>
</dbReference>
<dbReference type="EMBL" id="LQOY01000173">
    <property type="protein sequence ID" value="ORV75539.1"/>
    <property type="molecule type" value="Genomic_DNA"/>
</dbReference>
<organism evidence="8 9">
    <name type="scientific">Mycobacterium gordonae</name>
    <dbReference type="NCBI Taxonomy" id="1778"/>
    <lineage>
        <taxon>Bacteria</taxon>
        <taxon>Bacillati</taxon>
        <taxon>Actinomycetota</taxon>
        <taxon>Actinomycetes</taxon>
        <taxon>Mycobacteriales</taxon>
        <taxon>Mycobacteriaceae</taxon>
        <taxon>Mycobacterium</taxon>
    </lineage>
</organism>
<protein>
    <submittedName>
        <fullName evidence="8">Recombinase</fullName>
    </submittedName>
</protein>
<accession>A0A1X1VZA5</accession>
<dbReference type="SUPFAM" id="SSF56349">
    <property type="entry name" value="DNA breaking-rejoining enzymes"/>
    <property type="match status" value="1"/>
</dbReference>
<keyword evidence="9" id="KW-1185">Reference proteome</keyword>
<dbReference type="InterPro" id="IPR010998">
    <property type="entry name" value="Integrase_recombinase_N"/>
</dbReference>
<evidence type="ECO:0000259" key="7">
    <source>
        <dbReference type="PROSITE" id="PS51900"/>
    </source>
</evidence>
<keyword evidence="2 4" id="KW-0238">DNA-binding</keyword>
<dbReference type="InterPro" id="IPR013762">
    <property type="entry name" value="Integrase-like_cat_sf"/>
</dbReference>
<dbReference type="PANTHER" id="PTHR30349">
    <property type="entry name" value="PHAGE INTEGRASE-RELATED"/>
    <property type="match status" value="1"/>
</dbReference>
<evidence type="ECO:0000313" key="9">
    <source>
        <dbReference type="Proteomes" id="UP000193928"/>
    </source>
</evidence>
<dbReference type="PANTHER" id="PTHR30349:SF41">
    <property type="entry name" value="INTEGRASE_RECOMBINASE PROTEIN MJ0367-RELATED"/>
    <property type="match status" value="1"/>
</dbReference>
<dbReference type="InterPro" id="IPR002104">
    <property type="entry name" value="Integrase_catalytic"/>
</dbReference>
<name>A0A1X1VZA5_MYCGO</name>
<proteinExistence type="inferred from homology"/>
<evidence type="ECO:0000256" key="5">
    <source>
        <dbReference type="SAM" id="MobiDB-lite"/>
    </source>
</evidence>
<dbReference type="GO" id="GO:0003677">
    <property type="term" value="F:DNA binding"/>
    <property type="evidence" value="ECO:0007669"/>
    <property type="project" value="UniProtKB-UniRule"/>
</dbReference>
<dbReference type="Pfam" id="PF00589">
    <property type="entry name" value="Phage_integrase"/>
    <property type="match status" value="1"/>
</dbReference>
<comment type="similarity">
    <text evidence="1">Belongs to the 'phage' integrase family.</text>
</comment>
<dbReference type="Gene3D" id="1.10.150.130">
    <property type="match status" value="1"/>
</dbReference>
<feature type="domain" description="Tyr recombinase" evidence="6">
    <location>
        <begin position="126"/>
        <end position="336"/>
    </location>
</feature>
<gene>
    <name evidence="8" type="ORF">AWC08_33455</name>
</gene>
<dbReference type="GO" id="GO:0015074">
    <property type="term" value="P:DNA integration"/>
    <property type="evidence" value="ECO:0007669"/>
    <property type="project" value="InterPro"/>
</dbReference>
<evidence type="ECO:0000256" key="2">
    <source>
        <dbReference type="ARBA" id="ARBA00023125"/>
    </source>
</evidence>
<dbReference type="PROSITE" id="PS51898">
    <property type="entry name" value="TYR_RECOMBINASE"/>
    <property type="match status" value="1"/>
</dbReference>
<evidence type="ECO:0000256" key="1">
    <source>
        <dbReference type="ARBA" id="ARBA00008857"/>
    </source>
</evidence>
<evidence type="ECO:0000313" key="8">
    <source>
        <dbReference type="EMBL" id="ORV75539.1"/>
    </source>
</evidence>
<dbReference type="AlphaFoldDB" id="A0A1X1VZA5"/>
<dbReference type="CDD" id="cd00397">
    <property type="entry name" value="DNA_BRE_C"/>
    <property type="match status" value="1"/>
</dbReference>
<reference evidence="8 9" key="1">
    <citation type="submission" date="2016-01" db="EMBL/GenBank/DDBJ databases">
        <title>The new phylogeny of the genus Mycobacterium.</title>
        <authorList>
            <person name="Tarcisio F."/>
            <person name="Conor M."/>
            <person name="Antonella G."/>
            <person name="Elisabetta G."/>
            <person name="Giulia F.S."/>
            <person name="Sara T."/>
            <person name="Anna F."/>
            <person name="Clotilde B."/>
            <person name="Roberto B."/>
            <person name="Veronica D.S."/>
            <person name="Fabio R."/>
            <person name="Monica P."/>
            <person name="Olivier J."/>
            <person name="Enrico T."/>
            <person name="Nicola S."/>
        </authorList>
    </citation>
    <scope>NUCLEOTIDE SEQUENCE [LARGE SCALE GENOMIC DNA]</scope>
    <source>
        <strain evidence="8 9">DSM 44160</strain>
    </source>
</reference>
<dbReference type="Proteomes" id="UP000193928">
    <property type="component" value="Unassembled WGS sequence"/>
</dbReference>
<sequence length="360" mass="38956">MSPAEPLSPGPPARTDADRPEWFRAFLADRSTRKPSPHTVDAYRRDFDAIAAVLAGGPEHLAALEPAAITKDAMRQAFAIFAASREAASIRRCWSTWNTLCSYLFTAELLGANPMQFVGRPKVAKNLPKSLPAAAARALVDAVGDQSDAKLRNEWPERDRAIILTTLLSGLRAGELRAANIGDVRLTEHGGVIHVRGKGNKDRAIPIEATLIDVLSDYLASRGTRFPATVQRRQAGDVPVLRWWPTGAPLFVGVDGQRITRGALQYRVLRAFRLAGPDAHRNPGALVHALRHTYATELANTNISVYSLMKLLGHESLATSQRYVNAAGTETRSAAAQNPLYHLAGGGKQPLPQRGPAAPL</sequence>
<evidence type="ECO:0000259" key="6">
    <source>
        <dbReference type="PROSITE" id="PS51898"/>
    </source>
</evidence>
<dbReference type="Gene3D" id="1.10.443.10">
    <property type="entry name" value="Intergrase catalytic core"/>
    <property type="match status" value="1"/>
</dbReference>
<dbReference type="InterPro" id="IPR011010">
    <property type="entry name" value="DNA_brk_join_enz"/>
</dbReference>
<comment type="caution">
    <text evidence="8">The sequence shown here is derived from an EMBL/GenBank/DDBJ whole genome shotgun (WGS) entry which is preliminary data.</text>
</comment>
<evidence type="ECO:0000256" key="4">
    <source>
        <dbReference type="PROSITE-ProRule" id="PRU01248"/>
    </source>
</evidence>
<evidence type="ECO:0000256" key="3">
    <source>
        <dbReference type="ARBA" id="ARBA00023172"/>
    </source>
</evidence>
<keyword evidence="3" id="KW-0233">DNA recombination</keyword>
<feature type="region of interest" description="Disordered" evidence="5">
    <location>
        <begin position="341"/>
        <end position="360"/>
    </location>
</feature>
<dbReference type="RefSeq" id="WP_069432786.1">
    <property type="nucleotide sequence ID" value="NZ_JACKSU010000086.1"/>
</dbReference>